<sequence length="160" mass="18451">MDKIKSHFNDRLRFRTPGVYHTHFPTRVYKKLDCANINDISLFISKKNSWFHEGEIKISYREAIATLIIPPGSTIIRPEKSHILGAMRTDEVYVEKIEFLGDDSLQVDDYICKSPTYGDITYTTGDTIKPEFPLDTNVSKTNTSGIHFFILKEQAKIYEV</sequence>
<organism evidence="1">
    <name type="scientific">Borely moumouvirus</name>
    <dbReference type="NCBI Taxonomy" id="2712067"/>
    <lineage>
        <taxon>Viruses</taxon>
        <taxon>Varidnaviria</taxon>
        <taxon>Bamfordvirae</taxon>
        <taxon>Nucleocytoviricota</taxon>
        <taxon>Megaviricetes</taxon>
        <taxon>Imitervirales</taxon>
        <taxon>Mimiviridae</taxon>
        <taxon>Megamimivirinae</taxon>
        <taxon>Moumouvirus</taxon>
    </lineage>
</organism>
<reference evidence="1" key="1">
    <citation type="submission" date="2019-07" db="EMBL/GenBank/DDBJ databases">
        <title>The discovery of a new lineage B mimivirus raises questions about particles surface fibrils.</title>
        <authorList>
            <person name="Silva L.K.S."/>
            <person name="Rodrigues R.A.L."/>
            <person name="Andrade A.C.S.P."/>
            <person name="Hikida H."/>
            <person name="Andreani J."/>
            <person name="Levasseur A."/>
            <person name="La Scola B."/>
            <person name="Abrahao J.S."/>
        </authorList>
    </citation>
    <scope>NUCLEOTIDE SEQUENCE</scope>
    <source>
        <strain evidence="1">B60</strain>
    </source>
</reference>
<name>A0A6G6ACU1_9VIRU</name>
<protein>
    <submittedName>
        <fullName evidence="1">Uncharacterized protein</fullName>
    </submittedName>
</protein>
<proteinExistence type="predicted"/>
<dbReference type="EMBL" id="MN175499">
    <property type="protein sequence ID" value="QID06669.1"/>
    <property type="molecule type" value="Genomic_DNA"/>
</dbReference>
<accession>A0A6G6ACU1</accession>
<evidence type="ECO:0000313" key="1">
    <source>
        <dbReference type="EMBL" id="QID06669.1"/>
    </source>
</evidence>